<dbReference type="GO" id="GO:0005524">
    <property type="term" value="F:ATP binding"/>
    <property type="evidence" value="ECO:0007669"/>
    <property type="project" value="UniProtKB-KW"/>
</dbReference>
<dbReference type="PROSITE" id="PS00211">
    <property type="entry name" value="ABC_TRANSPORTER_1"/>
    <property type="match status" value="1"/>
</dbReference>
<evidence type="ECO:0000256" key="1">
    <source>
        <dbReference type="ARBA" id="ARBA00005417"/>
    </source>
</evidence>
<keyword evidence="3" id="KW-0547">Nucleotide-binding</keyword>
<dbReference type="InterPro" id="IPR003593">
    <property type="entry name" value="AAA+_ATPase"/>
</dbReference>
<evidence type="ECO:0000313" key="7">
    <source>
        <dbReference type="EMBL" id="RDI74369.1"/>
    </source>
</evidence>
<comment type="similarity">
    <text evidence="1">Belongs to the ABC transporter superfamily.</text>
</comment>
<dbReference type="GO" id="GO:0016887">
    <property type="term" value="F:ATP hydrolysis activity"/>
    <property type="evidence" value="ECO:0007669"/>
    <property type="project" value="InterPro"/>
</dbReference>
<dbReference type="PANTHER" id="PTHR43820:SF4">
    <property type="entry name" value="HIGH-AFFINITY BRANCHED-CHAIN AMINO ACID TRANSPORT ATP-BINDING PROTEIN LIVF"/>
    <property type="match status" value="1"/>
</dbReference>
<evidence type="ECO:0000256" key="2">
    <source>
        <dbReference type="ARBA" id="ARBA00022448"/>
    </source>
</evidence>
<dbReference type="SUPFAM" id="SSF52540">
    <property type="entry name" value="P-loop containing nucleoside triphosphate hydrolases"/>
    <property type="match status" value="1"/>
</dbReference>
<dbReference type="AlphaFoldDB" id="A0A7M2YXR9"/>
<keyword evidence="8" id="KW-1185">Reference proteome</keyword>
<reference evidence="7 8" key="1">
    <citation type="submission" date="2018-07" db="EMBL/GenBank/DDBJ databases">
        <title>High-quality-draft genome sequence of Gaiella occulta.</title>
        <authorList>
            <person name="Severino R."/>
            <person name="Froufe H.J.C."/>
            <person name="Rainey F.A."/>
            <person name="Barroso C."/>
            <person name="Albuquerque L."/>
            <person name="Lobo-Da-Cunha A."/>
            <person name="Da Costa M.S."/>
            <person name="Egas C."/>
        </authorList>
    </citation>
    <scope>NUCLEOTIDE SEQUENCE [LARGE SCALE GENOMIC DNA]</scope>
    <source>
        <strain evidence="7 8">F2-233</strain>
    </source>
</reference>
<organism evidence="7 8">
    <name type="scientific">Gaiella occulta</name>
    <dbReference type="NCBI Taxonomy" id="1002870"/>
    <lineage>
        <taxon>Bacteria</taxon>
        <taxon>Bacillati</taxon>
        <taxon>Actinomycetota</taxon>
        <taxon>Thermoleophilia</taxon>
        <taxon>Gaiellales</taxon>
        <taxon>Gaiellaceae</taxon>
        <taxon>Gaiella</taxon>
    </lineage>
</organism>
<dbReference type="OrthoDB" id="5179231at2"/>
<dbReference type="InterPro" id="IPR017871">
    <property type="entry name" value="ABC_transporter-like_CS"/>
</dbReference>
<comment type="caution">
    <text evidence="7">The sequence shown here is derived from an EMBL/GenBank/DDBJ whole genome shotgun (WGS) entry which is preliminary data.</text>
</comment>
<accession>A0A7M2YXR9</accession>
<proteinExistence type="inferred from homology"/>
<dbReference type="SMART" id="SM00382">
    <property type="entry name" value="AAA"/>
    <property type="match status" value="1"/>
</dbReference>
<dbReference type="Gene3D" id="3.40.50.300">
    <property type="entry name" value="P-loop containing nucleotide triphosphate hydrolases"/>
    <property type="match status" value="1"/>
</dbReference>
<dbReference type="PANTHER" id="PTHR43820">
    <property type="entry name" value="HIGH-AFFINITY BRANCHED-CHAIN AMINO ACID TRANSPORT ATP-BINDING PROTEIN LIVF"/>
    <property type="match status" value="1"/>
</dbReference>
<dbReference type="PROSITE" id="PS50893">
    <property type="entry name" value="ABC_TRANSPORTER_2"/>
    <property type="match status" value="1"/>
</dbReference>
<dbReference type="EMBL" id="QQZY01000004">
    <property type="protein sequence ID" value="RDI74369.1"/>
    <property type="molecule type" value="Genomic_DNA"/>
</dbReference>
<dbReference type="InterPro" id="IPR052156">
    <property type="entry name" value="BCAA_Transport_ATP-bd_LivF"/>
</dbReference>
<dbReference type="Proteomes" id="UP000254134">
    <property type="component" value="Unassembled WGS sequence"/>
</dbReference>
<feature type="domain" description="ABC transporter" evidence="6">
    <location>
        <begin position="4"/>
        <end position="229"/>
    </location>
</feature>
<dbReference type="InterPro" id="IPR027417">
    <property type="entry name" value="P-loop_NTPase"/>
</dbReference>
<reference evidence="8" key="2">
    <citation type="journal article" date="2019" name="MicrobiologyOpen">
        <title>High-quality draft genome sequence of Gaiella occulta isolated from a 150 meter deep mineral water borehole and comparison with the genome sequences of other deep-branching lineages of the phylum Actinobacteria.</title>
        <authorList>
            <person name="Severino R."/>
            <person name="Froufe H.J.C."/>
            <person name="Barroso C."/>
            <person name="Albuquerque L."/>
            <person name="Lobo-da-Cunha A."/>
            <person name="da Costa M.S."/>
            <person name="Egas C."/>
        </authorList>
    </citation>
    <scope>NUCLEOTIDE SEQUENCE [LARGE SCALE GENOMIC DNA]</scope>
    <source>
        <strain evidence="8">F2-233</strain>
    </source>
</reference>
<keyword evidence="2" id="KW-0813">Transport</keyword>
<dbReference type="Pfam" id="PF00005">
    <property type="entry name" value="ABC_tran"/>
    <property type="match status" value="1"/>
</dbReference>
<evidence type="ECO:0000259" key="6">
    <source>
        <dbReference type="PROSITE" id="PS50893"/>
    </source>
</evidence>
<dbReference type="GO" id="GO:0015807">
    <property type="term" value="P:L-amino acid transport"/>
    <property type="evidence" value="ECO:0007669"/>
    <property type="project" value="TreeGrafter"/>
</dbReference>
<evidence type="ECO:0000313" key="8">
    <source>
        <dbReference type="Proteomes" id="UP000254134"/>
    </source>
</evidence>
<evidence type="ECO:0000256" key="5">
    <source>
        <dbReference type="ARBA" id="ARBA00022970"/>
    </source>
</evidence>
<protein>
    <submittedName>
        <fullName evidence="7">ABC-type branched-chain amino acid transport system ATPase component</fullName>
    </submittedName>
</protein>
<evidence type="ECO:0000256" key="3">
    <source>
        <dbReference type="ARBA" id="ARBA00022741"/>
    </source>
</evidence>
<dbReference type="RefSeq" id="WP_114796367.1">
    <property type="nucleotide sequence ID" value="NZ_QQZY01000004.1"/>
</dbReference>
<dbReference type="GO" id="GO:0015658">
    <property type="term" value="F:branched-chain amino acid transmembrane transporter activity"/>
    <property type="evidence" value="ECO:0007669"/>
    <property type="project" value="TreeGrafter"/>
</dbReference>
<name>A0A7M2YXR9_9ACTN</name>
<evidence type="ECO:0000256" key="4">
    <source>
        <dbReference type="ARBA" id="ARBA00022840"/>
    </source>
</evidence>
<keyword evidence="5" id="KW-0029">Amino-acid transport</keyword>
<keyword evidence="4" id="KW-0067">ATP-binding</keyword>
<gene>
    <name evidence="7" type="ORF">Gocc_1945</name>
</gene>
<sequence length="240" mass="25212">MSGLEVRGVSVGRGGLPICRNIDIVAPRGEVTVLLGPNGAGKTTLLEAISGILPASGGAIALDGVAVERLRRERRARLGLAHVEQGRAVFPGLTVEENLMAVTRSRAVIERALDLFPRLAARRRAKAGLLSGGEQQMLVIARALAGAPTMLLVDEMSLGLAPIVVRTAMPVIRRLADEGVGVLLVEQFAALALEIGDRAYVLNHGEIVYAGTCTGLRDEVDILRGAYLTSPSSNGPRAES</sequence>
<dbReference type="InterPro" id="IPR003439">
    <property type="entry name" value="ABC_transporter-like_ATP-bd"/>
</dbReference>